<dbReference type="EMBL" id="JBFXLT010000085">
    <property type="protein sequence ID" value="KAL2809647.1"/>
    <property type="molecule type" value="Genomic_DNA"/>
</dbReference>
<evidence type="ECO:0008006" key="4">
    <source>
        <dbReference type="Google" id="ProtNLM"/>
    </source>
</evidence>
<keyword evidence="3" id="KW-1185">Reference proteome</keyword>
<gene>
    <name evidence="2" type="ORF">BJX63DRAFT_435023</name>
</gene>
<sequence length="499" mass="56209">MPPSPTRLQDYDSSFSALPTELLVSIFHQCPDLSTLWSLLHTSSRLWRTFNTRTSEVVNSVIGSTVPVQTRGLMTQVLALQTNSSPLASYAEARVCGKGFKWYRPTNTPTVAATSDQLRRFVSLAHHVHILAHLCIEDCIRNCLACSLSKNKGQRNFPLDFKTPTWIEEQRALLCFWRVLFLSELKRARHDGELDHWSVEDLRSLELTSVTTHLSSGLGLNADLARVSSHRLQVLTAYWFAWTWTNRGYPEEEFWKKGALREALELPPLPEGMKFGCKWACRDHPGCCGDVEQGWERDLEMELELGRNQNRSQQSYMDQRAPSPLVVIGSESDADSSLSDIESSSTDEAHSEQEESLSSDSDSDSDSSGNSYSSRRSSGENYGNDTTRFPLPTSLPNDLNHILNPLPLKPVQRDPSPYQDLNASSTIQIWRQVHREQESSSSSPTSMSFEVYVKYGFVLWEEGRMVKLGLWPSNAVERRIDPGSIWGRGVASSRTTKSS</sequence>
<comment type="caution">
    <text evidence="2">The sequence shown here is derived from an EMBL/GenBank/DDBJ whole genome shotgun (WGS) entry which is preliminary data.</text>
</comment>
<reference evidence="2 3" key="1">
    <citation type="submission" date="2024-07" db="EMBL/GenBank/DDBJ databases">
        <title>Section-level genome sequencing and comparative genomics of Aspergillus sections Usti and Cavernicolus.</title>
        <authorList>
            <consortium name="Lawrence Berkeley National Laboratory"/>
            <person name="Nybo J.L."/>
            <person name="Vesth T.C."/>
            <person name="Theobald S."/>
            <person name="Frisvad J.C."/>
            <person name="Larsen T.O."/>
            <person name="Kjaerboelling I."/>
            <person name="Rothschild-Mancinelli K."/>
            <person name="Lyhne E.K."/>
            <person name="Kogle M.E."/>
            <person name="Barry K."/>
            <person name="Clum A."/>
            <person name="Na H."/>
            <person name="Ledsgaard L."/>
            <person name="Lin J."/>
            <person name="Lipzen A."/>
            <person name="Kuo A."/>
            <person name="Riley R."/>
            <person name="Mondo S."/>
            <person name="Labutti K."/>
            <person name="Haridas S."/>
            <person name="Pangalinan J."/>
            <person name="Salamov A.A."/>
            <person name="Simmons B.A."/>
            <person name="Magnuson J.K."/>
            <person name="Chen J."/>
            <person name="Drula E."/>
            <person name="Henrissat B."/>
            <person name="Wiebenga A."/>
            <person name="Lubbers R.J."/>
            <person name="Gomes A.C."/>
            <person name="Makela M.R."/>
            <person name="Stajich J."/>
            <person name="Grigoriev I.V."/>
            <person name="Mortensen U.H."/>
            <person name="De Vries R.P."/>
            <person name="Baker S.E."/>
            <person name="Andersen M.R."/>
        </authorList>
    </citation>
    <scope>NUCLEOTIDE SEQUENCE [LARGE SCALE GENOMIC DNA]</scope>
    <source>
        <strain evidence="2 3">CBS 588.65</strain>
    </source>
</reference>
<feature type="compositionally biased region" description="Low complexity" evidence="1">
    <location>
        <begin position="335"/>
        <end position="346"/>
    </location>
</feature>
<organism evidence="2 3">
    <name type="scientific">Aspergillus granulosus</name>
    <dbReference type="NCBI Taxonomy" id="176169"/>
    <lineage>
        <taxon>Eukaryota</taxon>
        <taxon>Fungi</taxon>
        <taxon>Dikarya</taxon>
        <taxon>Ascomycota</taxon>
        <taxon>Pezizomycotina</taxon>
        <taxon>Eurotiomycetes</taxon>
        <taxon>Eurotiomycetidae</taxon>
        <taxon>Eurotiales</taxon>
        <taxon>Aspergillaceae</taxon>
        <taxon>Aspergillus</taxon>
        <taxon>Aspergillus subgen. Nidulantes</taxon>
    </lineage>
</organism>
<feature type="compositionally biased region" description="Low complexity" evidence="1">
    <location>
        <begin position="366"/>
        <end position="382"/>
    </location>
</feature>
<accession>A0ABR4H2G4</accession>
<name>A0ABR4H2G4_9EURO</name>
<evidence type="ECO:0000313" key="3">
    <source>
        <dbReference type="Proteomes" id="UP001610334"/>
    </source>
</evidence>
<feature type="compositionally biased region" description="Acidic residues" evidence="1">
    <location>
        <begin position="354"/>
        <end position="365"/>
    </location>
</feature>
<dbReference type="Proteomes" id="UP001610334">
    <property type="component" value="Unassembled WGS sequence"/>
</dbReference>
<evidence type="ECO:0000313" key="2">
    <source>
        <dbReference type="EMBL" id="KAL2809647.1"/>
    </source>
</evidence>
<protein>
    <recommendedName>
        <fullName evidence="4">F-box domain-containing protein</fullName>
    </recommendedName>
</protein>
<feature type="region of interest" description="Disordered" evidence="1">
    <location>
        <begin position="330"/>
        <end position="396"/>
    </location>
</feature>
<proteinExistence type="predicted"/>
<evidence type="ECO:0000256" key="1">
    <source>
        <dbReference type="SAM" id="MobiDB-lite"/>
    </source>
</evidence>